<keyword evidence="3" id="KW-1185">Reference proteome</keyword>
<dbReference type="Proteomes" id="UP000244173">
    <property type="component" value="Chromosome"/>
</dbReference>
<sequence>MKTFVSAALLLLSSTAFAHSYTAGDVAIGHPWARATPGPVKTGAAYLTLQNKGKSADTLQGADGDVADRVEIHNHINDNGVLKMRRVDGVSVEPGQRVALQPGSYHIMLIGLKKPLLAGESFPLTLHFKRAGDVRVDVKIEATTSEAPAADAHGEH</sequence>
<dbReference type="PANTHER" id="PTHR36302">
    <property type="entry name" value="BLR7088 PROTEIN"/>
    <property type="match status" value="1"/>
</dbReference>
<dbReference type="InterPro" id="IPR007410">
    <property type="entry name" value="LpqE-like"/>
</dbReference>
<feature type="signal peptide" evidence="1">
    <location>
        <begin position="1"/>
        <end position="18"/>
    </location>
</feature>
<reference evidence="2 3" key="1">
    <citation type="submission" date="2018-04" db="EMBL/GenBank/DDBJ databases">
        <title>Denitrifier Microvirgula.</title>
        <authorList>
            <person name="Anderson E."/>
            <person name="Jang J."/>
            <person name="Ishii S."/>
        </authorList>
    </citation>
    <scope>NUCLEOTIDE SEQUENCE [LARGE SCALE GENOMIC DNA]</scope>
    <source>
        <strain evidence="2 3">BE2.4</strain>
    </source>
</reference>
<organism evidence="2 3">
    <name type="scientific">Microvirgula aerodenitrificans</name>
    <dbReference type="NCBI Taxonomy" id="57480"/>
    <lineage>
        <taxon>Bacteria</taxon>
        <taxon>Pseudomonadati</taxon>
        <taxon>Pseudomonadota</taxon>
        <taxon>Betaproteobacteria</taxon>
        <taxon>Neisseriales</taxon>
        <taxon>Aquaspirillaceae</taxon>
        <taxon>Microvirgula</taxon>
    </lineage>
</organism>
<evidence type="ECO:0000313" key="2">
    <source>
        <dbReference type="EMBL" id="AVY94494.1"/>
    </source>
</evidence>
<feature type="chain" id="PRO_5015527838" evidence="1">
    <location>
        <begin position="19"/>
        <end position="156"/>
    </location>
</feature>
<dbReference type="EMBL" id="CP028519">
    <property type="protein sequence ID" value="AVY94494.1"/>
    <property type="molecule type" value="Genomic_DNA"/>
</dbReference>
<evidence type="ECO:0000256" key="1">
    <source>
        <dbReference type="SAM" id="SignalP"/>
    </source>
</evidence>
<dbReference type="Pfam" id="PF04314">
    <property type="entry name" value="PCuAC"/>
    <property type="match status" value="1"/>
</dbReference>
<gene>
    <name evidence="2" type="ORF">DAI18_10890</name>
</gene>
<dbReference type="STRING" id="1122240.GCA_000620105_00210"/>
<dbReference type="OrthoDB" id="9796962at2"/>
<dbReference type="SUPFAM" id="SSF110087">
    <property type="entry name" value="DR1885-like metal-binding protein"/>
    <property type="match status" value="1"/>
</dbReference>
<evidence type="ECO:0000313" key="3">
    <source>
        <dbReference type="Proteomes" id="UP000244173"/>
    </source>
</evidence>
<dbReference type="Gene3D" id="2.60.40.1890">
    <property type="entry name" value="PCu(A)C copper chaperone"/>
    <property type="match status" value="1"/>
</dbReference>
<proteinExistence type="predicted"/>
<dbReference type="PANTHER" id="PTHR36302:SF1">
    <property type="entry name" value="COPPER CHAPERONE PCU(A)C"/>
    <property type="match status" value="1"/>
</dbReference>
<dbReference type="KEGG" id="maer:DAI18_10890"/>
<accession>A0A2S0PAS0</accession>
<keyword evidence="1" id="KW-0732">Signal</keyword>
<name>A0A2S0PAS0_9NEIS</name>
<protein>
    <submittedName>
        <fullName evidence="2">Copper chaperone PCu(A)C</fullName>
    </submittedName>
</protein>
<dbReference type="InterPro" id="IPR036182">
    <property type="entry name" value="PCuAC_sf"/>
</dbReference>
<dbReference type="RefSeq" id="WP_028497726.1">
    <property type="nucleotide sequence ID" value="NZ_CP028519.1"/>
</dbReference>
<dbReference type="AlphaFoldDB" id="A0A2S0PAS0"/>
<dbReference type="InterPro" id="IPR058248">
    <property type="entry name" value="Lxx211020-like"/>
</dbReference>